<dbReference type="PANTHER" id="PTHR31707">
    <property type="entry name" value="PECTINESTERASE"/>
    <property type="match status" value="1"/>
</dbReference>
<name>A0ABR0DD42_9LAMI</name>
<evidence type="ECO:0000256" key="1">
    <source>
        <dbReference type="ARBA" id="ARBA00005184"/>
    </source>
</evidence>
<gene>
    <name evidence="8" type="ORF">RD792_006658</name>
</gene>
<comment type="caution">
    <text evidence="8">The sequence shown here is derived from an EMBL/GenBank/DDBJ whole genome shotgun (WGS) entry which is preliminary data.</text>
</comment>
<evidence type="ECO:0000256" key="2">
    <source>
        <dbReference type="ARBA" id="ARBA00022801"/>
    </source>
</evidence>
<evidence type="ECO:0000256" key="3">
    <source>
        <dbReference type="ARBA" id="ARBA00023085"/>
    </source>
</evidence>
<evidence type="ECO:0000259" key="7">
    <source>
        <dbReference type="Pfam" id="PF01095"/>
    </source>
</evidence>
<evidence type="ECO:0000256" key="4">
    <source>
        <dbReference type="ARBA" id="ARBA00023316"/>
    </source>
</evidence>
<accession>A0ABR0DD42</accession>
<dbReference type="Gene3D" id="2.160.20.10">
    <property type="entry name" value="Single-stranded right-handed beta-helix, Pectin lyase-like"/>
    <property type="match status" value="1"/>
</dbReference>
<organism evidence="8 9">
    <name type="scientific">Penstemon davidsonii</name>
    <dbReference type="NCBI Taxonomy" id="160366"/>
    <lineage>
        <taxon>Eukaryota</taxon>
        <taxon>Viridiplantae</taxon>
        <taxon>Streptophyta</taxon>
        <taxon>Embryophyta</taxon>
        <taxon>Tracheophyta</taxon>
        <taxon>Spermatophyta</taxon>
        <taxon>Magnoliopsida</taxon>
        <taxon>eudicotyledons</taxon>
        <taxon>Gunneridae</taxon>
        <taxon>Pentapetalae</taxon>
        <taxon>asterids</taxon>
        <taxon>lamiids</taxon>
        <taxon>Lamiales</taxon>
        <taxon>Plantaginaceae</taxon>
        <taxon>Cheloneae</taxon>
        <taxon>Penstemon</taxon>
    </lineage>
</organism>
<keyword evidence="4" id="KW-0961">Cell wall biogenesis/degradation</keyword>
<evidence type="ECO:0000256" key="6">
    <source>
        <dbReference type="SAM" id="MobiDB-lite"/>
    </source>
</evidence>
<comment type="pathway">
    <text evidence="1">Glycan metabolism; pectin degradation; 2-dehydro-3-deoxy-D-gluconate from pectin: step 1/5.</text>
</comment>
<feature type="compositionally biased region" description="Acidic residues" evidence="6">
    <location>
        <begin position="362"/>
        <end position="388"/>
    </location>
</feature>
<keyword evidence="9" id="KW-1185">Reference proteome</keyword>
<dbReference type="InterPro" id="IPR004252">
    <property type="entry name" value="Probable_transposase_24"/>
</dbReference>
<protein>
    <recommendedName>
        <fullName evidence="7">Pectinesterase catalytic domain-containing protein</fullName>
    </recommendedName>
</protein>
<sequence length="388" mass="44698">MVVEISLPFLRRYMQCLRNTQEEVLDRVEKTARISKERCTTQGKDKIGETTELVIHNCSILVVRKIEPEKRKFKSYLGRQWKKYSTAIVMESNVGDFVSPEGWLEWHRVPAILVLVQVLRMVRTAAGAGPRTGQDDMRKLISPSFTYKFEFHEDHCNVVRKVGETIVAHWEGAYHSYKNAPKRAKAGVVVTQTKLFMHTHSQYDENGQRSKWVNERARRTYTKFVEKSPSTQNSETSETIPVPPDVELQTWVETVGIGKKGNIYGLGPEAARFRPNSSSHYSGNSSADPELVSRIQTLEQTLHEKIQESQSQKEDYGQIKEQLAKAQERMEKFERLVDRLTKKRKMSKSPMYPAKNQQRSEYDDEDEDESSDDDDDDESSDDGDELPN</sequence>
<keyword evidence="2" id="KW-0378">Hydrolase</keyword>
<dbReference type="Pfam" id="PF03004">
    <property type="entry name" value="Transposase_24"/>
    <property type="match status" value="1"/>
</dbReference>
<feature type="region of interest" description="Disordered" evidence="6">
    <location>
        <begin position="339"/>
        <end position="388"/>
    </location>
</feature>
<dbReference type="SUPFAM" id="SSF51126">
    <property type="entry name" value="Pectin lyase-like"/>
    <property type="match status" value="1"/>
</dbReference>
<dbReference type="Proteomes" id="UP001291926">
    <property type="component" value="Unassembled WGS sequence"/>
</dbReference>
<dbReference type="InterPro" id="IPR000070">
    <property type="entry name" value="Pectinesterase_cat"/>
</dbReference>
<dbReference type="Pfam" id="PF01095">
    <property type="entry name" value="Pectinesterase"/>
    <property type="match status" value="1"/>
</dbReference>
<evidence type="ECO:0000256" key="5">
    <source>
        <dbReference type="ARBA" id="ARBA00047928"/>
    </source>
</evidence>
<proteinExistence type="predicted"/>
<feature type="domain" description="Pectinesterase catalytic" evidence="7">
    <location>
        <begin position="33"/>
        <end position="111"/>
    </location>
</feature>
<reference evidence="8 9" key="1">
    <citation type="journal article" date="2023" name="bioRxiv">
        <title>Genome report: Whole genome sequence and annotation of Penstemon davidsonii.</title>
        <authorList>
            <person name="Ostevik K.L."/>
            <person name="Alabady M."/>
            <person name="Zhang M."/>
            <person name="Rausher M.D."/>
        </authorList>
    </citation>
    <scope>NUCLEOTIDE SEQUENCE [LARGE SCALE GENOMIC DNA]</scope>
    <source>
        <strain evidence="8">DNT005</strain>
        <tissue evidence="8">Whole leaf</tissue>
    </source>
</reference>
<dbReference type="InterPro" id="IPR012334">
    <property type="entry name" value="Pectin_lyas_fold"/>
</dbReference>
<dbReference type="EMBL" id="JAYDYQ010002370">
    <property type="protein sequence ID" value="KAK4486761.1"/>
    <property type="molecule type" value="Genomic_DNA"/>
</dbReference>
<comment type="catalytic activity">
    <reaction evidence="5">
        <text>[(1-&gt;4)-alpha-D-galacturonosyl methyl ester](n) + n H2O = [(1-&gt;4)-alpha-D-galacturonosyl](n) + n methanol + n H(+)</text>
        <dbReference type="Rhea" id="RHEA:22380"/>
        <dbReference type="Rhea" id="RHEA-COMP:14570"/>
        <dbReference type="Rhea" id="RHEA-COMP:14573"/>
        <dbReference type="ChEBI" id="CHEBI:15377"/>
        <dbReference type="ChEBI" id="CHEBI:15378"/>
        <dbReference type="ChEBI" id="CHEBI:17790"/>
        <dbReference type="ChEBI" id="CHEBI:140522"/>
        <dbReference type="ChEBI" id="CHEBI:140523"/>
        <dbReference type="EC" id="3.1.1.11"/>
    </reaction>
</comment>
<evidence type="ECO:0000313" key="8">
    <source>
        <dbReference type="EMBL" id="KAK4486761.1"/>
    </source>
</evidence>
<keyword evidence="3" id="KW-0063">Aspartyl esterase</keyword>
<dbReference type="InterPro" id="IPR011050">
    <property type="entry name" value="Pectin_lyase_fold/virulence"/>
</dbReference>
<evidence type="ECO:0000313" key="9">
    <source>
        <dbReference type="Proteomes" id="UP001291926"/>
    </source>
</evidence>